<organism evidence="1">
    <name type="scientific">Arion vulgaris</name>
    <dbReference type="NCBI Taxonomy" id="1028688"/>
    <lineage>
        <taxon>Eukaryota</taxon>
        <taxon>Metazoa</taxon>
        <taxon>Spiralia</taxon>
        <taxon>Lophotrochozoa</taxon>
        <taxon>Mollusca</taxon>
        <taxon>Gastropoda</taxon>
        <taxon>Heterobranchia</taxon>
        <taxon>Euthyneura</taxon>
        <taxon>Panpulmonata</taxon>
        <taxon>Eupulmonata</taxon>
        <taxon>Stylommatophora</taxon>
        <taxon>Helicina</taxon>
        <taxon>Arionoidea</taxon>
        <taxon>Arionidae</taxon>
        <taxon>Arion</taxon>
    </lineage>
</organism>
<gene>
    <name evidence="1" type="primary">ORF150066</name>
</gene>
<dbReference type="EMBL" id="HACG01038892">
    <property type="protein sequence ID" value="CEK85757.1"/>
    <property type="molecule type" value="Transcribed_RNA"/>
</dbReference>
<protein>
    <recommendedName>
        <fullName evidence="2">Mos1 transposase HTH domain-containing protein</fullName>
    </recommendedName>
</protein>
<name>A0A0B7AYQ2_9EUPU</name>
<proteinExistence type="predicted"/>
<accession>A0A0B7AYQ2</accession>
<dbReference type="AlphaFoldDB" id="A0A0B7AYQ2"/>
<evidence type="ECO:0008006" key="2">
    <source>
        <dbReference type="Google" id="ProtNLM"/>
    </source>
</evidence>
<reference evidence="1" key="1">
    <citation type="submission" date="2014-12" db="EMBL/GenBank/DDBJ databases">
        <title>Insight into the proteome of Arion vulgaris.</title>
        <authorList>
            <person name="Aradska J."/>
            <person name="Bulat T."/>
            <person name="Smidak R."/>
            <person name="Sarate P."/>
            <person name="Gangsoo J."/>
            <person name="Sialana F."/>
            <person name="Bilban M."/>
            <person name="Lubec G."/>
        </authorList>
    </citation>
    <scope>NUCLEOTIDE SEQUENCE</scope>
    <source>
        <tissue evidence="1">Skin</tissue>
    </source>
</reference>
<sequence length="79" mass="8961">MQAVYGDQYVNANTVRSWVKQFQDGEVGQTDEQSTSANKIQNSDLDWEGQVDCFFGILNVIFLQTFLKKGTTINSELLH</sequence>
<evidence type="ECO:0000313" key="1">
    <source>
        <dbReference type="EMBL" id="CEK85757.1"/>
    </source>
</evidence>